<dbReference type="Gene3D" id="3.90.10.10">
    <property type="entry name" value="Cytochrome C3"/>
    <property type="match status" value="1"/>
</dbReference>
<reference evidence="5 6" key="1">
    <citation type="submission" date="2019-09" db="EMBL/GenBank/DDBJ databases">
        <title>Genome sequence of Rhodovastum atsumiense, a diverse member of the Acetobacteraceae family of non-sulfur purple photosynthetic bacteria.</title>
        <authorList>
            <person name="Meyer T."/>
            <person name="Kyndt J."/>
        </authorList>
    </citation>
    <scope>NUCLEOTIDE SEQUENCE [LARGE SCALE GENOMIC DNA]</scope>
    <source>
        <strain evidence="5 6">DSM 21279</strain>
    </source>
</reference>
<dbReference type="InterPro" id="IPR011990">
    <property type="entry name" value="TPR-like_helical_dom_sf"/>
</dbReference>
<feature type="domain" description="Cytochrome c-552/4" evidence="4">
    <location>
        <begin position="258"/>
        <end position="297"/>
    </location>
</feature>
<organism evidence="5 6">
    <name type="scientific">Rhodovastum atsumiense</name>
    <dbReference type="NCBI Taxonomy" id="504468"/>
    <lineage>
        <taxon>Bacteria</taxon>
        <taxon>Pseudomonadati</taxon>
        <taxon>Pseudomonadota</taxon>
        <taxon>Alphaproteobacteria</taxon>
        <taxon>Acetobacterales</taxon>
        <taxon>Acetobacteraceae</taxon>
        <taxon>Rhodovastum</taxon>
    </lineage>
</organism>
<feature type="compositionally biased region" description="Basic residues" evidence="2">
    <location>
        <begin position="60"/>
        <end position="69"/>
    </location>
</feature>
<gene>
    <name evidence="5" type="ORF">F1189_08000</name>
</gene>
<name>A0A5M6IZ71_9PROT</name>
<dbReference type="PANTHER" id="PTHR35038">
    <property type="entry name" value="DISSIMILATORY SULFITE REDUCTASE SIRA"/>
    <property type="match status" value="1"/>
</dbReference>
<dbReference type="Proteomes" id="UP000325255">
    <property type="component" value="Unassembled WGS sequence"/>
</dbReference>
<dbReference type="OrthoDB" id="9814800at2"/>
<dbReference type="Pfam" id="PF14559">
    <property type="entry name" value="TPR_19"/>
    <property type="match status" value="1"/>
</dbReference>
<dbReference type="EMBL" id="VWPK01000010">
    <property type="protein sequence ID" value="KAA5612675.1"/>
    <property type="molecule type" value="Genomic_DNA"/>
</dbReference>
<evidence type="ECO:0000313" key="5">
    <source>
        <dbReference type="EMBL" id="KAA5612675.1"/>
    </source>
</evidence>
<dbReference type="AlphaFoldDB" id="A0A5M6IZ71"/>
<dbReference type="InterPro" id="IPR010177">
    <property type="entry name" value="Paired_CXXCH_1"/>
</dbReference>
<protein>
    <submittedName>
        <fullName evidence="5">Tetratricopeptide repeat protein</fullName>
    </submittedName>
</protein>
<feature type="domain" description="Cytochrome c-552/4" evidence="4">
    <location>
        <begin position="125"/>
        <end position="147"/>
    </location>
</feature>
<evidence type="ECO:0000256" key="1">
    <source>
        <dbReference type="ARBA" id="ARBA00022729"/>
    </source>
</evidence>
<comment type="caution">
    <text evidence="5">The sequence shown here is derived from an EMBL/GenBank/DDBJ whole genome shotgun (WGS) entry which is preliminary data.</text>
</comment>
<dbReference type="Pfam" id="PF13435">
    <property type="entry name" value="Cytochrome_C554"/>
    <property type="match status" value="2"/>
</dbReference>
<keyword evidence="6" id="KW-1185">Reference proteome</keyword>
<dbReference type="Gene3D" id="1.25.40.10">
    <property type="entry name" value="Tetratricopeptide repeat domain"/>
    <property type="match status" value="2"/>
</dbReference>
<dbReference type="Pfam" id="PF09699">
    <property type="entry name" value="Paired_CXXCH_1"/>
    <property type="match status" value="1"/>
</dbReference>
<dbReference type="InterPro" id="IPR036280">
    <property type="entry name" value="Multihaem_cyt_sf"/>
</dbReference>
<dbReference type="PANTHER" id="PTHR35038:SF8">
    <property type="entry name" value="C-TYPE POLYHEME CYTOCHROME OMCC"/>
    <property type="match status" value="1"/>
</dbReference>
<dbReference type="InterPro" id="IPR019734">
    <property type="entry name" value="TPR_rpt"/>
</dbReference>
<dbReference type="GO" id="GO:0016491">
    <property type="term" value="F:oxidoreductase activity"/>
    <property type="evidence" value="ECO:0007669"/>
    <property type="project" value="TreeGrafter"/>
</dbReference>
<keyword evidence="1" id="KW-0732">Signal</keyword>
<dbReference type="SMART" id="SM00028">
    <property type="entry name" value="TPR"/>
    <property type="match status" value="4"/>
</dbReference>
<dbReference type="Gene3D" id="1.10.1130.10">
    <property type="entry name" value="Flavocytochrome C3, Chain A"/>
    <property type="match status" value="1"/>
</dbReference>
<dbReference type="InterPro" id="IPR011989">
    <property type="entry name" value="ARM-like"/>
</dbReference>
<evidence type="ECO:0000259" key="3">
    <source>
        <dbReference type="Pfam" id="PF09699"/>
    </source>
</evidence>
<sequence>MRNHYARGTIRRGVGFARFQAALVPDGPPRTALIPSATACHAADSCSRRRRTWRDPPASSRHRQHHPQRCARLVRPPGIKGRRGIATDDPFMNAIGTAALALLLLAPGFVAHADGPAGFVGAQGCAGCHPAQAAAWKSSHHAQATQPATAATVLGNFNDSSFTLGDVTTLFHREAGRFMVRTEGANGAVQDHPVAFTLGVYPLPQYLIPLPGGRLQALGIAWDSRPRAQGGQRWFHLSPDHPPRPGDPLHWTGRLQTWNHQCAACHATDLRKNFDLAANSYATTFAEMNVACEACHGPGARHLAWARQPPGAARGPDAQKGLANPLHPTDGGVWEMDPTSGIARRTAKRAPTELDTCAPCHARRHLLVEAAPPGTPFLDVALPTLLRPGVYFPDGQIEGEVFEYGSFVQSAMHAAGVTCSDCHEPHGLGLRAQGNAVCAQCHLATRFDAATHHHHDPAGPGGQCVACHMPGRTYMVVHLRHDHGLRVPRPDLASALGTPDACTQCHAGRDPAWAARAISGWYPQGRQTKPQFGTAVFAGRTDAPDAAPRLEALLGQPDAPAIVRATALELLRAQPGGVPPRGLARAATDPDPLLRATAAQAAPAPLPRAALAVLAPLLDDPMRAVRVEAARGLAAVAPYLPDTSRGALARALRDLDQAEAVDADLPESHLARSLVLLGSGQPDAAEQACRTALQLDPRFVPALVNLADLARLRGRDQDAVARLHEAVLIEPENADAWHALGLALVRRQARPDALAALRRAHDLAANNARYAYVYAVALHAAGDRAAAIAVLEQAQQAHPSDRDLLIGLVTIARDGGDLATARRYARLLRALAPGDAQARALSEALERAP</sequence>
<evidence type="ECO:0000259" key="4">
    <source>
        <dbReference type="Pfam" id="PF13435"/>
    </source>
</evidence>
<feature type="domain" description="Doubled CXXCH motif" evidence="3">
    <location>
        <begin position="418"/>
        <end position="443"/>
    </location>
</feature>
<evidence type="ECO:0000313" key="6">
    <source>
        <dbReference type="Proteomes" id="UP000325255"/>
    </source>
</evidence>
<dbReference type="SUPFAM" id="SSF48452">
    <property type="entry name" value="TPR-like"/>
    <property type="match status" value="1"/>
</dbReference>
<dbReference type="Gene3D" id="1.25.10.10">
    <property type="entry name" value="Leucine-rich Repeat Variant"/>
    <property type="match status" value="1"/>
</dbReference>
<proteinExistence type="predicted"/>
<dbReference type="InterPro" id="IPR023155">
    <property type="entry name" value="Cyt_c-552/4"/>
</dbReference>
<dbReference type="InterPro" id="IPR051829">
    <property type="entry name" value="Multiheme_Cytochr_ET"/>
</dbReference>
<dbReference type="SUPFAM" id="SSF48695">
    <property type="entry name" value="Multiheme cytochromes"/>
    <property type="match status" value="1"/>
</dbReference>
<evidence type="ECO:0000256" key="2">
    <source>
        <dbReference type="SAM" id="MobiDB-lite"/>
    </source>
</evidence>
<accession>A0A5M6IZ71</accession>
<feature type="region of interest" description="Disordered" evidence="2">
    <location>
        <begin position="50"/>
        <end position="69"/>
    </location>
</feature>